<accession>A0A0F5YDT6</accession>
<evidence type="ECO:0000256" key="5">
    <source>
        <dbReference type="ARBA" id="ARBA00022759"/>
    </source>
</evidence>
<dbReference type="CDD" id="cd00593">
    <property type="entry name" value="RIBOc"/>
    <property type="match status" value="1"/>
</dbReference>
<feature type="active site" evidence="8">
    <location>
        <position position="55"/>
    </location>
</feature>
<keyword evidence="3 8" id="KW-0507">mRNA processing</keyword>
<feature type="domain" description="RNase III" evidence="10">
    <location>
        <begin position="12"/>
        <end position="137"/>
    </location>
</feature>
<dbReference type="GO" id="GO:0005737">
    <property type="term" value="C:cytoplasm"/>
    <property type="evidence" value="ECO:0007669"/>
    <property type="project" value="UniProtKB-SubCell"/>
</dbReference>
<dbReference type="GO" id="GO:0006364">
    <property type="term" value="P:rRNA processing"/>
    <property type="evidence" value="ECO:0007669"/>
    <property type="project" value="UniProtKB-UniRule"/>
</dbReference>
<dbReference type="GO" id="GO:0046872">
    <property type="term" value="F:metal ion binding"/>
    <property type="evidence" value="ECO:0007669"/>
    <property type="project" value="UniProtKB-KW"/>
</dbReference>
<protein>
    <recommendedName>
        <fullName evidence="8">Ribonuclease 3</fullName>
        <ecNumber evidence="8">3.1.26.3</ecNumber>
    </recommendedName>
    <alternativeName>
        <fullName evidence="8">Ribonuclease III</fullName>
        <shortName evidence="8">RNase III</shortName>
    </alternativeName>
</protein>
<evidence type="ECO:0000256" key="4">
    <source>
        <dbReference type="ARBA" id="ARBA00022722"/>
    </source>
</evidence>
<comment type="cofactor">
    <cofactor evidence="8">
        <name>Mg(2+)</name>
        <dbReference type="ChEBI" id="CHEBI:18420"/>
    </cofactor>
</comment>
<feature type="binding site" evidence="8">
    <location>
        <position position="123"/>
    </location>
    <ligand>
        <name>Mg(2+)</name>
        <dbReference type="ChEBI" id="CHEBI:18420"/>
    </ligand>
</feature>
<evidence type="ECO:0000313" key="11">
    <source>
        <dbReference type="EMBL" id="KKD36928.1"/>
    </source>
</evidence>
<dbReference type="GO" id="GO:0006397">
    <property type="term" value="P:mRNA processing"/>
    <property type="evidence" value="ECO:0007669"/>
    <property type="project" value="UniProtKB-UniRule"/>
</dbReference>
<gene>
    <name evidence="8" type="primary">rnc</name>
    <name evidence="11" type="ORF">WN50_17100</name>
</gene>
<sequence length="242" mass="27340">MKIGYPNRQRQLQKLVERLGLSEQDAIKWHLLDLALTHPSISTEANYEQLEFVGDAVVRLAASEFLWETYPNQPVGEFSAIRSVLVSDRFLAEIAESYGMGRYLLIGGSAAQDRMGNQSRLADCLEAILAALYLSTQNLQLIRPWLEPHFQKGATQILRDPARQNYKAALQEWTQSYYKVLPEYTVEESGPMGDDQRFTAKVWFQGQSVGEGRGRSIKAAEQAAAQEAYRILVVPTQKKTQD</sequence>
<dbReference type="Proteomes" id="UP000033607">
    <property type="component" value="Unassembled WGS sequence"/>
</dbReference>
<organism evidence="11 12">
    <name type="scientific">Limnoraphis robusta CS-951</name>
    <dbReference type="NCBI Taxonomy" id="1637645"/>
    <lineage>
        <taxon>Bacteria</taxon>
        <taxon>Bacillati</taxon>
        <taxon>Cyanobacteriota</taxon>
        <taxon>Cyanophyceae</taxon>
        <taxon>Oscillatoriophycideae</taxon>
        <taxon>Oscillatoriales</taxon>
        <taxon>Sirenicapillariaceae</taxon>
        <taxon>Limnoraphis</taxon>
    </lineage>
</organism>
<dbReference type="Gene3D" id="1.10.1520.10">
    <property type="entry name" value="Ribonuclease III domain"/>
    <property type="match status" value="1"/>
</dbReference>
<evidence type="ECO:0000256" key="3">
    <source>
        <dbReference type="ARBA" id="ARBA00022664"/>
    </source>
</evidence>
<dbReference type="Pfam" id="PF00636">
    <property type="entry name" value="Ribonuclease_3"/>
    <property type="match status" value="1"/>
</dbReference>
<dbReference type="Pfam" id="PF00035">
    <property type="entry name" value="dsrm"/>
    <property type="match status" value="1"/>
</dbReference>
<keyword evidence="4 8" id="KW-0540">Nuclease</keyword>
<dbReference type="PATRIC" id="fig|1637645.4.peg.4175"/>
<keyword evidence="8" id="KW-0819">tRNA processing</keyword>
<dbReference type="EMBL" id="LATL02000211">
    <property type="protein sequence ID" value="KKD36928.1"/>
    <property type="molecule type" value="Genomic_DNA"/>
</dbReference>
<evidence type="ECO:0000256" key="8">
    <source>
        <dbReference type="HAMAP-Rule" id="MF_00104"/>
    </source>
</evidence>
<dbReference type="SUPFAM" id="SSF54768">
    <property type="entry name" value="dsRNA-binding domain-like"/>
    <property type="match status" value="1"/>
</dbReference>
<comment type="similarity">
    <text evidence="2">Belongs to the ribonuclease III family.</text>
</comment>
<comment type="subunit">
    <text evidence="8">Homodimer.</text>
</comment>
<evidence type="ECO:0000256" key="6">
    <source>
        <dbReference type="ARBA" id="ARBA00022801"/>
    </source>
</evidence>
<dbReference type="InterPro" id="IPR011907">
    <property type="entry name" value="RNase_III"/>
</dbReference>
<dbReference type="Gene3D" id="3.30.160.20">
    <property type="match status" value="1"/>
</dbReference>
<evidence type="ECO:0000256" key="2">
    <source>
        <dbReference type="ARBA" id="ARBA00010183"/>
    </source>
</evidence>
<proteinExistence type="inferred from homology"/>
<dbReference type="OrthoDB" id="9805026at2"/>
<evidence type="ECO:0000256" key="1">
    <source>
        <dbReference type="ARBA" id="ARBA00000109"/>
    </source>
</evidence>
<dbReference type="PROSITE" id="PS50142">
    <property type="entry name" value="RNASE_3_2"/>
    <property type="match status" value="1"/>
</dbReference>
<dbReference type="InterPro" id="IPR036389">
    <property type="entry name" value="RNase_III_sf"/>
</dbReference>
<dbReference type="AlphaFoldDB" id="A0A0F5YDT6"/>
<keyword evidence="5 8" id="KW-0255">Endonuclease</keyword>
<keyword evidence="8" id="KW-0699">rRNA-binding</keyword>
<comment type="function">
    <text evidence="8">Digests double-stranded RNA. Involved in the processing of primary rRNA transcript to yield the immediate precursors to the large and small rRNAs (23S and 16S). Processes some mRNAs, and tRNAs when they are encoded in the rRNA operon. Processes pre-crRNA and tracrRNA of type II CRISPR loci if present in the organism.</text>
</comment>
<feature type="domain" description="DRBM" evidence="9">
    <location>
        <begin position="165"/>
        <end position="234"/>
    </location>
</feature>
<dbReference type="PANTHER" id="PTHR11207">
    <property type="entry name" value="RIBONUCLEASE III"/>
    <property type="match status" value="1"/>
</dbReference>
<feature type="binding site" evidence="8">
    <location>
        <position position="51"/>
    </location>
    <ligand>
        <name>Mg(2+)</name>
        <dbReference type="ChEBI" id="CHEBI:18420"/>
    </ligand>
</feature>
<dbReference type="InterPro" id="IPR000999">
    <property type="entry name" value="RNase_III_dom"/>
</dbReference>
<dbReference type="SUPFAM" id="SSF69065">
    <property type="entry name" value="RNase III domain-like"/>
    <property type="match status" value="1"/>
</dbReference>
<dbReference type="PANTHER" id="PTHR11207:SF0">
    <property type="entry name" value="RIBONUCLEASE 3"/>
    <property type="match status" value="1"/>
</dbReference>
<dbReference type="PROSITE" id="PS00517">
    <property type="entry name" value="RNASE_3_1"/>
    <property type="match status" value="1"/>
</dbReference>
<keyword evidence="6 8" id="KW-0378">Hydrolase</keyword>
<dbReference type="GO" id="GO:0004525">
    <property type="term" value="F:ribonuclease III activity"/>
    <property type="evidence" value="ECO:0007669"/>
    <property type="project" value="UniProtKB-UniRule"/>
</dbReference>
<dbReference type="GO" id="GO:0008033">
    <property type="term" value="P:tRNA processing"/>
    <property type="evidence" value="ECO:0007669"/>
    <property type="project" value="UniProtKB-KW"/>
</dbReference>
<dbReference type="InterPro" id="IPR014720">
    <property type="entry name" value="dsRBD_dom"/>
</dbReference>
<evidence type="ECO:0000259" key="9">
    <source>
        <dbReference type="PROSITE" id="PS50137"/>
    </source>
</evidence>
<reference evidence="11 12" key="1">
    <citation type="submission" date="2015-06" db="EMBL/GenBank/DDBJ databases">
        <title>Draft genome assembly of filamentous brackish cyanobacterium Limnoraphis robusta strain CS-951.</title>
        <authorList>
            <person name="Willis A."/>
            <person name="Parks M."/>
            <person name="Burford M.A."/>
        </authorList>
    </citation>
    <scope>NUCLEOTIDE SEQUENCE [LARGE SCALE GENOMIC DNA]</scope>
    <source>
        <strain evidence="11 12">CS-951</strain>
    </source>
</reference>
<keyword evidence="8" id="KW-0698">rRNA processing</keyword>
<dbReference type="GO" id="GO:0003725">
    <property type="term" value="F:double-stranded RNA binding"/>
    <property type="evidence" value="ECO:0007669"/>
    <property type="project" value="TreeGrafter"/>
</dbReference>
<dbReference type="PROSITE" id="PS50137">
    <property type="entry name" value="DS_RBD"/>
    <property type="match status" value="1"/>
</dbReference>
<comment type="subcellular location">
    <subcellularLocation>
        <location evidence="8">Cytoplasm</location>
    </subcellularLocation>
</comment>
<evidence type="ECO:0000313" key="12">
    <source>
        <dbReference type="Proteomes" id="UP000033607"/>
    </source>
</evidence>
<feature type="binding site" evidence="8">
    <location>
        <position position="126"/>
    </location>
    <ligand>
        <name>Mg(2+)</name>
        <dbReference type="ChEBI" id="CHEBI:18420"/>
    </ligand>
</feature>
<dbReference type="RefSeq" id="WP_046279784.1">
    <property type="nucleotide sequence ID" value="NZ_LATL02000211.1"/>
</dbReference>
<dbReference type="GO" id="GO:0019843">
    <property type="term" value="F:rRNA binding"/>
    <property type="evidence" value="ECO:0007669"/>
    <property type="project" value="UniProtKB-KW"/>
</dbReference>
<comment type="caution">
    <text evidence="11">The sequence shown here is derived from an EMBL/GenBank/DDBJ whole genome shotgun (WGS) entry which is preliminary data.</text>
</comment>
<evidence type="ECO:0000256" key="7">
    <source>
        <dbReference type="ARBA" id="ARBA00022884"/>
    </source>
</evidence>
<dbReference type="CDD" id="cd10845">
    <property type="entry name" value="DSRM_RNAse_III_family"/>
    <property type="match status" value="1"/>
</dbReference>
<keyword evidence="8" id="KW-0460">Magnesium</keyword>
<feature type="active site" evidence="8">
    <location>
        <position position="126"/>
    </location>
</feature>
<dbReference type="NCBIfam" id="TIGR02191">
    <property type="entry name" value="RNaseIII"/>
    <property type="match status" value="1"/>
</dbReference>
<keyword evidence="8" id="KW-0963">Cytoplasm</keyword>
<dbReference type="EC" id="3.1.26.3" evidence="8"/>
<evidence type="ECO:0000259" key="10">
    <source>
        <dbReference type="PROSITE" id="PS50142"/>
    </source>
</evidence>
<comment type="catalytic activity">
    <reaction evidence="1 8">
        <text>Endonucleolytic cleavage to 5'-phosphomonoester.</text>
        <dbReference type="EC" id="3.1.26.3"/>
    </reaction>
</comment>
<keyword evidence="8" id="KW-0479">Metal-binding</keyword>
<dbReference type="SMART" id="SM00358">
    <property type="entry name" value="DSRM"/>
    <property type="match status" value="1"/>
</dbReference>
<name>A0A0F5YDT6_9CYAN</name>
<dbReference type="SMART" id="SM00535">
    <property type="entry name" value="RIBOc"/>
    <property type="match status" value="1"/>
</dbReference>
<dbReference type="GO" id="GO:0010468">
    <property type="term" value="P:regulation of gene expression"/>
    <property type="evidence" value="ECO:0007669"/>
    <property type="project" value="TreeGrafter"/>
</dbReference>
<dbReference type="HAMAP" id="MF_00104">
    <property type="entry name" value="RNase_III"/>
    <property type="match status" value="1"/>
</dbReference>
<keyword evidence="7 8" id="KW-0694">RNA-binding</keyword>